<dbReference type="GO" id="GO:0005884">
    <property type="term" value="C:actin filament"/>
    <property type="evidence" value="ECO:0007669"/>
    <property type="project" value="TreeGrafter"/>
</dbReference>
<dbReference type="FunFam" id="3.40.20.10:FF:000042">
    <property type="entry name" value="Actin depolymerizing protein"/>
    <property type="match status" value="1"/>
</dbReference>
<comment type="subunit">
    <text evidence="8">Interacts with G-actin; ADP-actin form.</text>
</comment>
<dbReference type="InterPro" id="IPR028458">
    <property type="entry name" value="Twinfilin"/>
</dbReference>
<dbReference type="InterPro" id="IPR002108">
    <property type="entry name" value="ADF-H"/>
</dbReference>
<feature type="region of interest" description="Disordered" evidence="11">
    <location>
        <begin position="347"/>
        <end position="367"/>
    </location>
</feature>
<dbReference type="PROSITE" id="PS51263">
    <property type="entry name" value="ADF_H"/>
    <property type="match status" value="2"/>
</dbReference>
<evidence type="ECO:0000313" key="13">
    <source>
        <dbReference type="EMBL" id="OAD75916.1"/>
    </source>
</evidence>
<dbReference type="CDD" id="cd11285">
    <property type="entry name" value="ADF_Twf-N_like"/>
    <property type="match status" value="1"/>
</dbReference>
<dbReference type="GeneID" id="29000095"/>
<dbReference type="FunFam" id="3.40.20.10:FF:000007">
    <property type="entry name" value="Twinfilin-1 isoform 1"/>
    <property type="match status" value="1"/>
</dbReference>
<dbReference type="PANTHER" id="PTHR13759:SF1">
    <property type="entry name" value="TWINFILIN"/>
    <property type="match status" value="1"/>
</dbReference>
<evidence type="ECO:0000259" key="12">
    <source>
        <dbReference type="PROSITE" id="PS51263"/>
    </source>
</evidence>
<evidence type="ECO:0000256" key="10">
    <source>
        <dbReference type="ARBA" id="ARBA00069496"/>
    </source>
</evidence>
<dbReference type="InParanoid" id="A0A162Q001"/>
<evidence type="ECO:0000256" key="9">
    <source>
        <dbReference type="ARBA" id="ARBA00056419"/>
    </source>
</evidence>
<keyword evidence="14" id="KW-1185">Reference proteome</keyword>
<dbReference type="GO" id="GO:0005938">
    <property type="term" value="C:cell cortex"/>
    <property type="evidence" value="ECO:0007669"/>
    <property type="project" value="UniProtKB-SubCell"/>
</dbReference>
<proteinExistence type="inferred from homology"/>
<organism evidence="13 14">
    <name type="scientific">Phycomyces blakesleeanus (strain ATCC 8743b / DSM 1359 / FGSC 10004 / NBRC 33097 / NRRL 1555)</name>
    <dbReference type="NCBI Taxonomy" id="763407"/>
    <lineage>
        <taxon>Eukaryota</taxon>
        <taxon>Fungi</taxon>
        <taxon>Fungi incertae sedis</taxon>
        <taxon>Mucoromycota</taxon>
        <taxon>Mucoromycotina</taxon>
        <taxon>Mucoromycetes</taxon>
        <taxon>Mucorales</taxon>
        <taxon>Phycomycetaceae</taxon>
        <taxon>Phycomyces</taxon>
    </lineage>
</organism>
<evidence type="ECO:0000256" key="7">
    <source>
        <dbReference type="ARBA" id="ARBA00023212"/>
    </source>
</evidence>
<dbReference type="Pfam" id="PF00241">
    <property type="entry name" value="Cofilin_ADF"/>
    <property type="match status" value="2"/>
</dbReference>
<dbReference type="GO" id="GO:0003785">
    <property type="term" value="F:actin monomer binding"/>
    <property type="evidence" value="ECO:0007669"/>
    <property type="project" value="TreeGrafter"/>
</dbReference>
<dbReference type="Proteomes" id="UP000077315">
    <property type="component" value="Unassembled WGS sequence"/>
</dbReference>
<feature type="domain" description="ADF-H" evidence="12">
    <location>
        <begin position="6"/>
        <end position="140"/>
    </location>
</feature>
<evidence type="ECO:0000256" key="11">
    <source>
        <dbReference type="SAM" id="MobiDB-lite"/>
    </source>
</evidence>
<dbReference type="AlphaFoldDB" id="A0A162Q001"/>
<keyword evidence="4" id="KW-0963">Cytoplasm</keyword>
<dbReference type="SMART" id="SM00102">
    <property type="entry name" value="ADF"/>
    <property type="match status" value="2"/>
</dbReference>
<dbReference type="STRING" id="763407.A0A162Q001"/>
<dbReference type="InterPro" id="IPR029006">
    <property type="entry name" value="ADF-H/Gelsolin-like_dom_sf"/>
</dbReference>
<dbReference type="OrthoDB" id="10006997at2759"/>
<name>A0A162Q001_PHYB8</name>
<evidence type="ECO:0000256" key="8">
    <source>
        <dbReference type="ARBA" id="ARBA00038532"/>
    </source>
</evidence>
<dbReference type="GO" id="GO:0051015">
    <property type="term" value="F:actin filament binding"/>
    <property type="evidence" value="ECO:0007669"/>
    <property type="project" value="TreeGrafter"/>
</dbReference>
<dbReference type="SUPFAM" id="SSF55753">
    <property type="entry name" value="Actin depolymerizing proteins"/>
    <property type="match status" value="2"/>
</dbReference>
<dbReference type="RefSeq" id="XP_018293956.1">
    <property type="nucleotide sequence ID" value="XM_018439189.1"/>
</dbReference>
<feature type="domain" description="ADF-H" evidence="12">
    <location>
        <begin position="181"/>
        <end position="318"/>
    </location>
</feature>
<keyword evidence="6" id="KW-0009">Actin-binding</keyword>
<dbReference type="EMBL" id="KV440976">
    <property type="protein sequence ID" value="OAD75916.1"/>
    <property type="molecule type" value="Genomic_DNA"/>
</dbReference>
<dbReference type="GO" id="GO:0030042">
    <property type="term" value="P:actin filament depolymerization"/>
    <property type="evidence" value="ECO:0007669"/>
    <property type="project" value="TreeGrafter"/>
</dbReference>
<dbReference type="Gene3D" id="3.40.20.10">
    <property type="entry name" value="Severin"/>
    <property type="match status" value="2"/>
</dbReference>
<accession>A0A162Q001</accession>
<comment type="similarity">
    <text evidence="3">Belongs to the actin-binding proteins ADF family. Twinfilin subfamily.</text>
</comment>
<dbReference type="VEuPathDB" id="FungiDB:PHYBLDRAFT_186074"/>
<keyword evidence="5" id="KW-0677">Repeat</keyword>
<evidence type="ECO:0000256" key="4">
    <source>
        <dbReference type="ARBA" id="ARBA00022490"/>
    </source>
</evidence>
<gene>
    <name evidence="13" type="ORF">PHYBLDRAFT_186074</name>
</gene>
<dbReference type="GO" id="GO:0051016">
    <property type="term" value="P:barbed-end actin filament capping"/>
    <property type="evidence" value="ECO:0007669"/>
    <property type="project" value="TreeGrafter"/>
</dbReference>
<comment type="subcellular location">
    <subcellularLocation>
        <location evidence="2">Cytoplasm</location>
        <location evidence="2">Cell cortex</location>
    </subcellularLocation>
    <subcellularLocation>
        <location evidence="1">Cytoplasm</location>
        <location evidence="1">Cytoskeleton</location>
    </subcellularLocation>
</comment>
<keyword evidence="7" id="KW-0206">Cytoskeleton</keyword>
<evidence type="ECO:0000256" key="6">
    <source>
        <dbReference type="ARBA" id="ARBA00023203"/>
    </source>
</evidence>
<evidence type="ECO:0000256" key="5">
    <source>
        <dbReference type="ARBA" id="ARBA00022737"/>
    </source>
</evidence>
<reference evidence="14" key="1">
    <citation type="submission" date="2015-06" db="EMBL/GenBank/DDBJ databases">
        <title>Expansion of signal transduction pathways in fungi by whole-genome duplication.</title>
        <authorList>
            <consortium name="DOE Joint Genome Institute"/>
            <person name="Corrochano L.M."/>
            <person name="Kuo A."/>
            <person name="Marcet-Houben M."/>
            <person name="Polaino S."/>
            <person name="Salamov A."/>
            <person name="Villalobos J.M."/>
            <person name="Alvarez M.I."/>
            <person name="Avalos J."/>
            <person name="Benito E.P."/>
            <person name="Benoit I."/>
            <person name="Burger G."/>
            <person name="Camino L.P."/>
            <person name="Canovas D."/>
            <person name="Cerda-Olmedo E."/>
            <person name="Cheng J.-F."/>
            <person name="Dominguez A."/>
            <person name="Elias M."/>
            <person name="Eslava A.P."/>
            <person name="Glaser F."/>
            <person name="Grimwood J."/>
            <person name="Gutierrez G."/>
            <person name="Heitman J."/>
            <person name="Henrissat B."/>
            <person name="Iturriaga E.A."/>
            <person name="Lang B.F."/>
            <person name="Lavin J.L."/>
            <person name="Lee S."/>
            <person name="Li W."/>
            <person name="Lindquist E."/>
            <person name="Lopez-Garcia S."/>
            <person name="Luque E.M."/>
            <person name="Marcos A.T."/>
            <person name="Martin J."/>
            <person name="McCluskey K."/>
            <person name="Medina H.R."/>
            <person name="Miralles-Duran A."/>
            <person name="Miyazaki A."/>
            <person name="Munoz-Torres E."/>
            <person name="Oguiza J.A."/>
            <person name="Ohm R."/>
            <person name="Olmedo M."/>
            <person name="Orejas M."/>
            <person name="Ortiz-Castellanos L."/>
            <person name="Pisabarro A.G."/>
            <person name="Rodriguez-Romero J."/>
            <person name="Ruiz-Herrera J."/>
            <person name="Ruiz-Vazquez R."/>
            <person name="Sanz C."/>
            <person name="Schackwitz W."/>
            <person name="Schmutz J."/>
            <person name="Shahriari M."/>
            <person name="Shelest E."/>
            <person name="Silva-Franco F."/>
            <person name="Soanes D."/>
            <person name="Syed K."/>
            <person name="Tagua V.G."/>
            <person name="Talbot N.J."/>
            <person name="Thon M."/>
            <person name="De vries R.P."/>
            <person name="Wiebenga A."/>
            <person name="Yadav J.S."/>
            <person name="Braun E.L."/>
            <person name="Baker S."/>
            <person name="Garre V."/>
            <person name="Horwitz B."/>
            <person name="Torres-Martinez S."/>
            <person name="Idnurm A."/>
            <person name="Herrera-Estrella A."/>
            <person name="Gabaldon T."/>
            <person name="Grigoriev I.V."/>
        </authorList>
    </citation>
    <scope>NUCLEOTIDE SEQUENCE [LARGE SCALE GENOMIC DNA]</scope>
    <source>
        <strain evidence="14">NRRL 1555(-)</strain>
    </source>
</reference>
<evidence type="ECO:0000256" key="2">
    <source>
        <dbReference type="ARBA" id="ARBA00004544"/>
    </source>
</evidence>
<sequence length="367" mass="40558">MSHQSGIKVSEELAQTFSNAVSGGETRVIRISIIKESLEQTGTSPVEGSLEQDFVKVGKLLEDSQPSFILVRLDEKAPTGEHKWLFMSYVPDNAKVRDKMLYASTRATLIKELGDYRFTETMYGTQENEFTIDSFKKHIAHKAADKPLTRRERELAEVKAAEAKAVTDYQGTSTRKSYAAGVSFPLTEEAINALNNLAKPKEEREHNYVSLCLNNEKIDLDTESSVPVNKLKDQIPSNAPRFTFYAFEHEHAGETKEAIVFVYTCPPSSKIREKMLYSSSKSSVITGTDSETALKIAKKYETSDPSDVTSEYFLEDLYTPLASSSSGDSTQSGAGIGIVADRIQMLGSTQGGFKRPSAPGRRRPGAH</sequence>
<evidence type="ECO:0000256" key="1">
    <source>
        <dbReference type="ARBA" id="ARBA00004245"/>
    </source>
</evidence>
<dbReference type="PANTHER" id="PTHR13759">
    <property type="entry name" value="TWINFILIN"/>
    <property type="match status" value="1"/>
</dbReference>
<dbReference type="FunCoup" id="A0A162Q001">
    <property type="interactions" value="217"/>
</dbReference>
<evidence type="ECO:0000256" key="3">
    <source>
        <dbReference type="ARBA" id="ARBA00009557"/>
    </source>
</evidence>
<evidence type="ECO:0000313" key="14">
    <source>
        <dbReference type="Proteomes" id="UP000077315"/>
    </source>
</evidence>
<dbReference type="CDD" id="cd11284">
    <property type="entry name" value="ADF_Twf-C_like"/>
    <property type="match status" value="1"/>
</dbReference>
<comment type="function">
    <text evidence="9">Actin-binding protein involved in motile and morphological processes. Inhibits actin polymerization, likely by sequestering G-actin.</text>
</comment>
<protein>
    <recommendedName>
        <fullName evidence="10">Twinfilin</fullName>
    </recommendedName>
</protein>